<dbReference type="InterPro" id="IPR014006">
    <property type="entry name" value="Succ_Dhase_FrdA_Gneg"/>
</dbReference>
<dbReference type="Gene3D" id="1.20.58.100">
    <property type="entry name" value="Fumarate reductase/succinate dehydrogenase flavoprotein-like, C-terminal domain"/>
    <property type="match status" value="1"/>
</dbReference>
<comment type="subcellular location">
    <subcellularLocation>
        <location evidence="1 20">Cell inner membrane</location>
        <topology evidence="1 20">Peripheral membrane protein</topology>
        <orientation evidence="1 20">Cytoplasmic side</orientation>
    </subcellularLocation>
</comment>
<feature type="binding site" evidence="17">
    <location>
        <position position="370"/>
    </location>
    <ligand>
        <name>substrate</name>
    </ligand>
</feature>
<evidence type="ECO:0000256" key="14">
    <source>
        <dbReference type="ARBA" id="ARBA00049220"/>
    </source>
</evidence>
<keyword evidence="20" id="KW-1003">Cell membrane</keyword>
<dbReference type="GO" id="GO:0005886">
    <property type="term" value="C:plasma membrane"/>
    <property type="evidence" value="ECO:0007669"/>
    <property type="project" value="UniProtKB-SubCell"/>
</dbReference>
<keyword evidence="10 18" id="KW-0274">FAD</keyword>
<dbReference type="SUPFAM" id="SSF46977">
    <property type="entry name" value="Succinate dehydrogenase/fumarate reductase flavoprotein C-terminal domain"/>
    <property type="match status" value="1"/>
</dbReference>
<evidence type="ECO:0000259" key="21">
    <source>
        <dbReference type="Pfam" id="PF00890"/>
    </source>
</evidence>
<dbReference type="RefSeq" id="WP_069688984.1">
    <property type="nucleotide sequence ID" value="NZ_CP017147.1"/>
</dbReference>
<accession>A0A1D7TXD0</accession>
<sequence length="610" mass="66609">MAITKARSTATYAGQAYPITDHTFDVVVVGAGGAGLRATVGCSQAGLRTACISKVFPTRSHTVAAQGGVAASLGNMGKDTWQWHMYDTVKGSDWLGDQDAIEYLVRNAPAAVYELEHWGVPFSRTESGKIYQRPFGGMTTEFGEGPPAQRTCAAADRTGHAMLHTLYGQALRYNTEFFIEYFAIDLIMDEDGHCRGVIALKLDDGTIHRFRSQQTILATGGYGRAYFSATSAHTCTGDGGGMVLRAGLPLQDMEFVQFHPTGIYGAGCLITEGARGEGGYLTNSEGERFMERYAPSAKDLASRDVVSRSMTMEIRGGRGVGKNKDHIYLHLDHLDPKILHERLPGISESAKIFAGVDVTREPIPVLPTVHYNMGGIPTNFHGEVLTKVDGNPDTVVPGLMAIGEAACVSVHGANRLGSNSLIDLVVFGRAAGLRCAETVTAGEKQPELPKNSADLALIRLDKYRNASGGTSTAELRGRMQKTMQDNCAVYRTGETLEEGHKLIHEVWGGITDIATTDRSLIWNSDLVETLEFDNLITQAVVTMDSALNRPESRGAHAREDYPNRDDKDWMKHTLSWIDDEKRSVTLDDRPVHTYTLSNDIEYIKPKARVY</sequence>
<protein>
    <recommendedName>
        <fullName evidence="6 15">Succinate dehydrogenase flavoprotein subunit</fullName>
        <ecNumber evidence="5 20">1.3.5.1</ecNumber>
    </recommendedName>
</protein>
<dbReference type="InterPro" id="IPR037099">
    <property type="entry name" value="Fum_R/Succ_DH_flav-like_C_sf"/>
</dbReference>
<dbReference type="GO" id="GO:0009055">
    <property type="term" value="F:electron transfer activity"/>
    <property type="evidence" value="ECO:0007669"/>
    <property type="project" value="TreeGrafter"/>
</dbReference>
<evidence type="ECO:0000256" key="2">
    <source>
        <dbReference type="ARBA" id="ARBA00004894"/>
    </source>
</evidence>
<name>A0A1D7TXD0_9HYPH</name>
<comment type="pathway">
    <text evidence="2 20">Carbohydrate metabolism; tricarboxylic acid cycle; fumarate from succinate (bacterial route): step 1/1.</text>
</comment>
<proteinExistence type="inferred from homology"/>
<keyword evidence="8 20" id="KW-0816">Tricarboxylic acid cycle</keyword>
<dbReference type="SUPFAM" id="SSF51905">
    <property type="entry name" value="FAD/NAD(P)-binding domain"/>
    <property type="match status" value="1"/>
</dbReference>
<dbReference type="OrthoDB" id="9806724at2"/>
<evidence type="ECO:0000259" key="22">
    <source>
        <dbReference type="Pfam" id="PF02910"/>
    </source>
</evidence>
<evidence type="ECO:0000256" key="13">
    <source>
        <dbReference type="ARBA" id="ARBA00023136"/>
    </source>
</evidence>
<dbReference type="NCBIfam" id="TIGR01812">
    <property type="entry name" value="sdhA_frdA_Gneg"/>
    <property type="match status" value="1"/>
</dbReference>
<feature type="binding site" evidence="18">
    <location>
        <begin position="420"/>
        <end position="421"/>
    </location>
    <ligand>
        <name>FAD</name>
        <dbReference type="ChEBI" id="CHEBI:57692"/>
    </ligand>
</feature>
<evidence type="ECO:0000256" key="17">
    <source>
        <dbReference type="PIRSR" id="PIRSR611281-2"/>
    </source>
</evidence>
<evidence type="ECO:0000256" key="8">
    <source>
        <dbReference type="ARBA" id="ARBA00022532"/>
    </source>
</evidence>
<feature type="binding site" evidence="17">
    <location>
        <position position="271"/>
    </location>
    <ligand>
        <name>substrate</name>
    </ligand>
</feature>
<keyword evidence="24" id="KW-1185">Reference proteome</keyword>
<dbReference type="FunFam" id="1.20.58.100:FF:000001">
    <property type="entry name" value="Succinate dehydrogenase flavoprotein subunit (SdhA)"/>
    <property type="match status" value="1"/>
</dbReference>
<dbReference type="Pfam" id="PF02910">
    <property type="entry name" value="Succ_DH_flav_C"/>
    <property type="match status" value="1"/>
</dbReference>
<dbReference type="FunFam" id="3.50.50.60:FF:000026">
    <property type="entry name" value="Succinate dehydrogenase flavoprotein subunit"/>
    <property type="match status" value="1"/>
</dbReference>
<comment type="subunit">
    <text evidence="4">Part of an enzyme complex containing four subunits: a flavoprotein, an iron-sulfur, cytochrome b-556, and a hydrophobic anchor protein.</text>
</comment>
<feature type="modified residue" description="Tele-8alpha-FAD histidine" evidence="19">
    <location>
        <position position="61"/>
    </location>
</feature>
<evidence type="ECO:0000256" key="9">
    <source>
        <dbReference type="ARBA" id="ARBA00022630"/>
    </source>
</evidence>
<dbReference type="Gene3D" id="3.90.700.10">
    <property type="entry name" value="Succinate dehydrogenase/fumarate reductase flavoprotein, catalytic domain"/>
    <property type="match status" value="1"/>
</dbReference>
<dbReference type="EC" id="1.3.5.1" evidence="5 20"/>
<evidence type="ECO:0000256" key="16">
    <source>
        <dbReference type="PIRSR" id="PIRSR000171-1"/>
    </source>
</evidence>
<dbReference type="GO" id="GO:0022900">
    <property type="term" value="P:electron transport chain"/>
    <property type="evidence" value="ECO:0007669"/>
    <property type="project" value="UniProtKB-UniRule"/>
</dbReference>
<dbReference type="KEGG" id="bvv:BHK69_04035"/>
<dbReference type="GO" id="GO:0006099">
    <property type="term" value="P:tricarboxylic acid cycle"/>
    <property type="evidence" value="ECO:0007669"/>
    <property type="project" value="UniProtKB-UniRule"/>
</dbReference>
<comment type="cofactor">
    <cofactor evidence="18">
        <name>FAD</name>
        <dbReference type="ChEBI" id="CHEBI:57692"/>
    </cofactor>
    <text evidence="18">Flavinylated by SdhE, about 5% flavinylation occurs in the absence of SdhE.</text>
</comment>
<reference evidence="23 24" key="1">
    <citation type="journal article" date="2015" name="Antonie Van Leeuwenhoek">
        <title>Bosea vaviloviae sp. nov., a new species of slow-growing rhizobia isolated from nodules of the relict species Vavilovia formosa (Stev.) Fed.</title>
        <authorList>
            <person name="Safronova V.I."/>
            <person name="Kuznetsova I.G."/>
            <person name="Sazanova A.L."/>
            <person name="Kimeklis A.K."/>
            <person name="Belimov A.A."/>
            <person name="Andronov E.E."/>
            <person name="Pinaev A.G."/>
            <person name="Chizhevskaya E.P."/>
            <person name="Pukhaev A.R."/>
            <person name="Popov K.P."/>
            <person name="Willems A."/>
            <person name="Tikhonovich I.A."/>
        </authorList>
    </citation>
    <scope>NUCLEOTIDE SEQUENCE [LARGE SCALE GENOMIC DNA]</scope>
    <source>
        <strain evidence="23 24">Vaf18</strain>
    </source>
</reference>
<evidence type="ECO:0000256" key="4">
    <source>
        <dbReference type="ARBA" id="ARBA00011294"/>
    </source>
</evidence>
<dbReference type="InterPro" id="IPR036188">
    <property type="entry name" value="FAD/NAD-bd_sf"/>
</dbReference>
<keyword evidence="11 20" id="KW-0249">Electron transport</keyword>
<feature type="binding site" evidence="18">
    <location>
        <begin position="53"/>
        <end position="68"/>
    </location>
    <ligand>
        <name>FAD</name>
        <dbReference type="ChEBI" id="CHEBI:57692"/>
    </ligand>
</feature>
<feature type="domain" description="FAD-dependent oxidoreductase 2 FAD-binding" evidence="21">
    <location>
        <begin position="25"/>
        <end position="421"/>
    </location>
</feature>
<evidence type="ECO:0000256" key="11">
    <source>
        <dbReference type="ARBA" id="ARBA00022982"/>
    </source>
</evidence>
<feature type="domain" description="Fumarate reductase/succinate dehydrogenase flavoprotein-like C-terminal" evidence="22">
    <location>
        <begin position="477"/>
        <end position="610"/>
    </location>
</feature>
<dbReference type="PANTHER" id="PTHR11632">
    <property type="entry name" value="SUCCINATE DEHYDROGENASE 2 FLAVOPROTEIN SUBUNIT"/>
    <property type="match status" value="1"/>
</dbReference>
<comment type="catalytic activity">
    <reaction evidence="14 20">
        <text>a quinone + succinate = fumarate + a quinol</text>
        <dbReference type="Rhea" id="RHEA:40523"/>
        <dbReference type="ChEBI" id="CHEBI:24646"/>
        <dbReference type="ChEBI" id="CHEBI:29806"/>
        <dbReference type="ChEBI" id="CHEBI:30031"/>
        <dbReference type="ChEBI" id="CHEBI:132124"/>
        <dbReference type="EC" id="1.3.5.1"/>
    </reaction>
</comment>
<dbReference type="NCBIfam" id="TIGR01816">
    <property type="entry name" value="sdhA_forward"/>
    <property type="match status" value="1"/>
</dbReference>
<gene>
    <name evidence="23" type="ORF">BHK69_04035</name>
</gene>
<feature type="active site" description="Proton acceptor" evidence="16">
    <location>
        <position position="303"/>
    </location>
</feature>
<feature type="binding site" evidence="18">
    <location>
        <position position="404"/>
    </location>
    <ligand>
        <name>FAD</name>
        <dbReference type="ChEBI" id="CHEBI:57692"/>
    </ligand>
</feature>
<evidence type="ECO:0000256" key="5">
    <source>
        <dbReference type="ARBA" id="ARBA00012792"/>
    </source>
</evidence>
<evidence type="ECO:0000256" key="20">
    <source>
        <dbReference type="RuleBase" id="RU362051"/>
    </source>
</evidence>
<keyword evidence="9 18" id="KW-0285">Flavoprotein</keyword>
<keyword evidence="20" id="KW-0997">Cell inner membrane</keyword>
<evidence type="ECO:0000256" key="12">
    <source>
        <dbReference type="ARBA" id="ARBA00023002"/>
    </source>
</evidence>
<dbReference type="PRINTS" id="PR00368">
    <property type="entry name" value="FADPNR"/>
</dbReference>
<comment type="similarity">
    <text evidence="3 20">Belongs to the FAD-dependent oxidoreductase 2 family. FRD/SDH subfamily.</text>
</comment>
<feature type="binding site" evidence="17">
    <location>
        <position position="259"/>
    </location>
    <ligand>
        <name>substrate</name>
    </ligand>
</feature>
<keyword evidence="13 20" id="KW-0472">Membrane</keyword>
<dbReference type="Gene3D" id="4.10.80.40">
    <property type="entry name" value="succinate dehydrogenase protein domain"/>
    <property type="match status" value="1"/>
</dbReference>
<dbReference type="GO" id="GO:0008177">
    <property type="term" value="F:succinate dehydrogenase (quinone) activity"/>
    <property type="evidence" value="ECO:0007669"/>
    <property type="project" value="UniProtKB-EC"/>
</dbReference>
<dbReference type="Pfam" id="PF00890">
    <property type="entry name" value="FAD_binding_2"/>
    <property type="match status" value="1"/>
</dbReference>
<evidence type="ECO:0000256" key="18">
    <source>
        <dbReference type="PIRSR" id="PIRSR611281-3"/>
    </source>
</evidence>
<evidence type="ECO:0000256" key="3">
    <source>
        <dbReference type="ARBA" id="ARBA00008040"/>
    </source>
</evidence>
<evidence type="ECO:0000256" key="1">
    <source>
        <dbReference type="ARBA" id="ARBA00004515"/>
    </source>
</evidence>
<keyword evidence="12 20" id="KW-0560">Oxidoreductase</keyword>
<dbReference type="EMBL" id="CP017147">
    <property type="protein sequence ID" value="AOO79762.1"/>
    <property type="molecule type" value="Genomic_DNA"/>
</dbReference>
<feature type="binding site" evidence="18">
    <location>
        <begin position="30"/>
        <end position="35"/>
    </location>
    <ligand>
        <name>FAD</name>
        <dbReference type="ChEBI" id="CHEBI:57692"/>
    </ligand>
</feature>
<evidence type="ECO:0000256" key="10">
    <source>
        <dbReference type="ARBA" id="ARBA00022827"/>
    </source>
</evidence>
<dbReference type="STRING" id="1526658.BHK69_04035"/>
<evidence type="ECO:0000256" key="6">
    <source>
        <dbReference type="ARBA" id="ARBA00019965"/>
    </source>
</evidence>
<evidence type="ECO:0000256" key="7">
    <source>
        <dbReference type="ARBA" id="ARBA00022448"/>
    </source>
</evidence>
<dbReference type="PIRSF" id="PIRSF000171">
    <property type="entry name" value="SDHA_APRA_LASPO"/>
    <property type="match status" value="1"/>
</dbReference>
<dbReference type="GO" id="GO:0050660">
    <property type="term" value="F:flavin adenine dinucleotide binding"/>
    <property type="evidence" value="ECO:0007669"/>
    <property type="project" value="UniProtKB-UniRule"/>
</dbReference>
<dbReference type="Proteomes" id="UP000094969">
    <property type="component" value="Chromosome"/>
</dbReference>
<feature type="binding site" evidence="18">
    <location>
        <position position="238"/>
    </location>
    <ligand>
        <name>FAD</name>
        <dbReference type="ChEBI" id="CHEBI:57692"/>
    </ligand>
</feature>
<dbReference type="Gene3D" id="3.50.50.60">
    <property type="entry name" value="FAD/NAD(P)-binding domain"/>
    <property type="match status" value="1"/>
</dbReference>
<dbReference type="AlphaFoldDB" id="A0A1D7TXD0"/>
<dbReference type="FunFam" id="4.10.80.40:FF:000002">
    <property type="entry name" value="Succinate dehydrogenase [ubiquinone] flavoprotein subunit, mitochondrial"/>
    <property type="match status" value="1"/>
</dbReference>
<feature type="binding site" evidence="17">
    <location>
        <position position="415"/>
    </location>
    <ligand>
        <name>substrate</name>
    </ligand>
</feature>
<dbReference type="InterPro" id="IPR027477">
    <property type="entry name" value="Succ_DH/fumarate_Rdtase_cat_sf"/>
</dbReference>
<dbReference type="PANTHER" id="PTHR11632:SF51">
    <property type="entry name" value="SUCCINATE DEHYDROGENASE [UBIQUINONE] FLAVOPROTEIN SUBUNIT, MITOCHONDRIAL"/>
    <property type="match status" value="1"/>
</dbReference>
<dbReference type="InterPro" id="IPR003952">
    <property type="entry name" value="FRD_SDH_FAD_BS"/>
</dbReference>
<dbReference type="InterPro" id="IPR015939">
    <property type="entry name" value="Fum_Rdtase/Succ_DH_flav-like_C"/>
</dbReference>
<evidence type="ECO:0000313" key="23">
    <source>
        <dbReference type="EMBL" id="AOO79762.1"/>
    </source>
</evidence>
<evidence type="ECO:0000313" key="24">
    <source>
        <dbReference type="Proteomes" id="UP000094969"/>
    </source>
</evidence>
<organism evidence="23 24">
    <name type="scientific">Bosea vaviloviae</name>
    <dbReference type="NCBI Taxonomy" id="1526658"/>
    <lineage>
        <taxon>Bacteria</taxon>
        <taxon>Pseudomonadati</taxon>
        <taxon>Pseudomonadota</taxon>
        <taxon>Alphaproteobacteria</taxon>
        <taxon>Hyphomicrobiales</taxon>
        <taxon>Boseaceae</taxon>
        <taxon>Bosea</taxon>
    </lineage>
</organism>
<dbReference type="InterPro" id="IPR003953">
    <property type="entry name" value="FAD-dep_OxRdtase_2_FAD-bd"/>
</dbReference>
<dbReference type="InterPro" id="IPR011281">
    <property type="entry name" value="Succ_DH_flav_su_fwd"/>
</dbReference>
<dbReference type="PROSITE" id="PS00504">
    <property type="entry name" value="FRD_SDH_FAD_BINDING"/>
    <property type="match status" value="1"/>
</dbReference>
<dbReference type="SUPFAM" id="SSF56425">
    <property type="entry name" value="Succinate dehydrogenase/fumarate reductase flavoprotein, catalytic domain"/>
    <property type="match status" value="1"/>
</dbReference>
<evidence type="ECO:0000256" key="15">
    <source>
        <dbReference type="NCBIfam" id="TIGR01816"/>
    </source>
</evidence>
<dbReference type="UniPathway" id="UPA00223">
    <property type="reaction ID" value="UER01005"/>
</dbReference>
<dbReference type="InterPro" id="IPR030664">
    <property type="entry name" value="SdhA/FrdA/AprA"/>
</dbReference>
<dbReference type="FunFam" id="3.90.700.10:FF:000001">
    <property type="entry name" value="Mitochondrial succinate dehydrogenase flavoprotein subunit"/>
    <property type="match status" value="1"/>
</dbReference>
<evidence type="ECO:0000256" key="19">
    <source>
        <dbReference type="PIRSR" id="PIRSR611281-4"/>
    </source>
</evidence>
<keyword evidence="7 20" id="KW-0813">Transport</keyword>